<feature type="repeat" description="ANK" evidence="3">
    <location>
        <begin position="488"/>
        <end position="520"/>
    </location>
</feature>
<dbReference type="Proteomes" id="UP001186944">
    <property type="component" value="Unassembled WGS sequence"/>
</dbReference>
<dbReference type="EMBL" id="VSWD01000010">
    <property type="protein sequence ID" value="KAK3089253.1"/>
    <property type="molecule type" value="Genomic_DNA"/>
</dbReference>
<dbReference type="SMART" id="SM00248">
    <property type="entry name" value="ANK"/>
    <property type="match status" value="5"/>
</dbReference>
<dbReference type="SUPFAM" id="SSF48403">
    <property type="entry name" value="Ankyrin repeat"/>
    <property type="match status" value="1"/>
</dbReference>
<dbReference type="Pfam" id="PF07525">
    <property type="entry name" value="SOCS_box"/>
    <property type="match status" value="1"/>
</dbReference>
<dbReference type="InterPro" id="IPR002110">
    <property type="entry name" value="Ankyrin_rpt"/>
</dbReference>
<reference evidence="5" key="1">
    <citation type="submission" date="2019-08" db="EMBL/GenBank/DDBJ databases">
        <title>The improved chromosome-level genome for the pearl oyster Pinctada fucata martensii using PacBio sequencing and Hi-C.</title>
        <authorList>
            <person name="Zheng Z."/>
        </authorList>
    </citation>
    <scope>NUCLEOTIDE SEQUENCE</scope>
    <source>
        <strain evidence="5">ZZ-2019</strain>
        <tissue evidence="5">Adductor muscle</tissue>
    </source>
</reference>
<dbReference type="PROSITE" id="PS50297">
    <property type="entry name" value="ANK_REP_REGION"/>
    <property type="match status" value="1"/>
</dbReference>
<dbReference type="Pfam" id="PF12796">
    <property type="entry name" value="Ank_2"/>
    <property type="match status" value="1"/>
</dbReference>
<evidence type="ECO:0000256" key="2">
    <source>
        <dbReference type="ARBA" id="ARBA00023043"/>
    </source>
</evidence>
<dbReference type="Gene3D" id="1.25.40.20">
    <property type="entry name" value="Ankyrin repeat-containing domain"/>
    <property type="match status" value="2"/>
</dbReference>
<accession>A0AA88XPB5</accession>
<dbReference type="Gene3D" id="1.10.750.20">
    <property type="entry name" value="SOCS box"/>
    <property type="match status" value="1"/>
</dbReference>
<evidence type="ECO:0000313" key="6">
    <source>
        <dbReference type="Proteomes" id="UP001186944"/>
    </source>
</evidence>
<evidence type="ECO:0000313" key="5">
    <source>
        <dbReference type="EMBL" id="KAK3089253.1"/>
    </source>
</evidence>
<dbReference type="GO" id="GO:0035556">
    <property type="term" value="P:intracellular signal transduction"/>
    <property type="evidence" value="ECO:0007669"/>
    <property type="project" value="InterPro"/>
</dbReference>
<organism evidence="5 6">
    <name type="scientific">Pinctada imbricata</name>
    <name type="common">Atlantic pearl-oyster</name>
    <name type="synonym">Pinctada martensii</name>
    <dbReference type="NCBI Taxonomy" id="66713"/>
    <lineage>
        <taxon>Eukaryota</taxon>
        <taxon>Metazoa</taxon>
        <taxon>Spiralia</taxon>
        <taxon>Lophotrochozoa</taxon>
        <taxon>Mollusca</taxon>
        <taxon>Bivalvia</taxon>
        <taxon>Autobranchia</taxon>
        <taxon>Pteriomorphia</taxon>
        <taxon>Pterioida</taxon>
        <taxon>Pterioidea</taxon>
        <taxon>Pteriidae</taxon>
        <taxon>Pinctada</taxon>
    </lineage>
</organism>
<dbReference type="InterPro" id="IPR036770">
    <property type="entry name" value="Ankyrin_rpt-contain_sf"/>
</dbReference>
<keyword evidence="2 3" id="KW-0040">ANK repeat</keyword>
<dbReference type="Pfam" id="PF00023">
    <property type="entry name" value="Ank"/>
    <property type="match status" value="1"/>
</dbReference>
<evidence type="ECO:0000259" key="4">
    <source>
        <dbReference type="PROSITE" id="PS50225"/>
    </source>
</evidence>
<dbReference type="InterPro" id="IPR036036">
    <property type="entry name" value="SOCS_box-like_dom_sf"/>
</dbReference>
<protein>
    <recommendedName>
        <fullName evidence="4">SOCS box domain-containing protein</fullName>
    </recommendedName>
</protein>
<dbReference type="PROSITE" id="PS50225">
    <property type="entry name" value="SOCS"/>
    <property type="match status" value="1"/>
</dbReference>
<name>A0AA88XPB5_PINIB</name>
<evidence type="ECO:0000256" key="3">
    <source>
        <dbReference type="PROSITE-ProRule" id="PRU00023"/>
    </source>
</evidence>
<evidence type="ECO:0000256" key="1">
    <source>
        <dbReference type="ARBA" id="ARBA00022737"/>
    </source>
</evidence>
<feature type="domain" description="SOCS box" evidence="4">
    <location>
        <begin position="598"/>
        <end position="640"/>
    </location>
</feature>
<dbReference type="PANTHER" id="PTHR24123:SF33">
    <property type="entry name" value="PROTEIN HOS4"/>
    <property type="match status" value="1"/>
</dbReference>
<dbReference type="PANTHER" id="PTHR24123">
    <property type="entry name" value="ANKYRIN REPEAT-CONTAINING"/>
    <property type="match status" value="1"/>
</dbReference>
<sequence length="659" mass="76797">MEQDTVQSDANKISELLTVIWTKNDEEILNIISRNKDLLDIPVEFICMRSFGMLCEVCVKEGHLTGCKECRQMVCCCVEELETLPLSLDDKNQIRRLCINAYIGACPHIICLLKEENGIIDESFLQDKMVDYYTVVDMDYKAEIFQSSSNRLCRETDVSVNAGAYIEHLLLRLGKTQLLSQILNKYTQRNNRVRWTTHHQYTVLHLALCYKEIEFFMSEIKQKFMPRLMFVFNIFGDEGSEDENILYMAMSTDSLDAFCQLLKVRKKIKTYDYFGAQQRILNGALWRSIKDSKLEYTRTLLQSNMVNFLSKEDLKVDRYRDFAFSMVIQNNNNEVLDMLMSYRGFETYIMETLPLAVTHGNVQICEKLLCSNARCHKTKAAINIDIYTLAVLQNHPDIIEVLLRHKVPVIHMENVKFTALDFAIRFQRERCCEILRRAGHTMLENTLDTSPLIEIQRLADYRFFAKTLSFVNLVKELSGFNVNFEDQNGITPVQVAIKRRDYDTVRVLLQNGADLFLGQSFMLEYGTLRLVTEIIYCNVDIYNHLSSILEVVVNNTRFTRRTRKNWSLQKIDREKLIHSFISDSVHSLSVRDMAALALSYRTTLKSLDHLCKVTIRRHFGIHIHRYLSLVSVPETLKRFLLLSDEIDTFKSLIGWRKES</sequence>
<proteinExistence type="predicted"/>
<dbReference type="AlphaFoldDB" id="A0AA88XPB5"/>
<dbReference type="SMART" id="SM00969">
    <property type="entry name" value="SOCS_box"/>
    <property type="match status" value="1"/>
</dbReference>
<keyword evidence="1" id="KW-0677">Repeat</keyword>
<gene>
    <name evidence="5" type="ORF">FSP39_002112</name>
</gene>
<keyword evidence="6" id="KW-1185">Reference proteome</keyword>
<dbReference type="SUPFAM" id="SSF158235">
    <property type="entry name" value="SOCS box-like"/>
    <property type="match status" value="1"/>
</dbReference>
<dbReference type="InterPro" id="IPR051165">
    <property type="entry name" value="Multifunctional_ANK_Repeat"/>
</dbReference>
<comment type="caution">
    <text evidence="5">The sequence shown here is derived from an EMBL/GenBank/DDBJ whole genome shotgun (WGS) entry which is preliminary data.</text>
</comment>
<dbReference type="InterPro" id="IPR001496">
    <property type="entry name" value="SOCS_box"/>
</dbReference>
<dbReference type="PROSITE" id="PS50088">
    <property type="entry name" value="ANK_REPEAT"/>
    <property type="match status" value="1"/>
</dbReference>